<comment type="caution">
    <text evidence="2">The sequence shown here is derived from an EMBL/GenBank/DDBJ whole genome shotgun (WGS) entry which is preliminary data.</text>
</comment>
<gene>
    <name evidence="2" type="ORF">AAFF_G00175310</name>
</gene>
<evidence type="ECO:0000313" key="2">
    <source>
        <dbReference type="EMBL" id="KAJ8386211.1"/>
    </source>
</evidence>
<sequence length="124" mass="13229">MARGSTEERGEYDDTDGLSADGVVPFHLDLPPAPARAVPQRRGRWRAPEPSPRGPSVRQKARGGTGDGDKRSPHSQAPAAHSSAVLCGERFPAPSLGVTFTPGVRGLADESNRLSRVWRALPLL</sequence>
<reference evidence="2" key="1">
    <citation type="journal article" date="2023" name="Science">
        <title>Genome structures resolve the early diversification of teleost fishes.</title>
        <authorList>
            <person name="Parey E."/>
            <person name="Louis A."/>
            <person name="Montfort J."/>
            <person name="Bouchez O."/>
            <person name="Roques C."/>
            <person name="Iampietro C."/>
            <person name="Lluch J."/>
            <person name="Castinel A."/>
            <person name="Donnadieu C."/>
            <person name="Desvignes T."/>
            <person name="Floi Bucao C."/>
            <person name="Jouanno E."/>
            <person name="Wen M."/>
            <person name="Mejri S."/>
            <person name="Dirks R."/>
            <person name="Jansen H."/>
            <person name="Henkel C."/>
            <person name="Chen W.J."/>
            <person name="Zahm M."/>
            <person name="Cabau C."/>
            <person name="Klopp C."/>
            <person name="Thompson A.W."/>
            <person name="Robinson-Rechavi M."/>
            <person name="Braasch I."/>
            <person name="Lecointre G."/>
            <person name="Bobe J."/>
            <person name="Postlethwait J.H."/>
            <person name="Berthelot C."/>
            <person name="Roest Crollius H."/>
            <person name="Guiguen Y."/>
        </authorList>
    </citation>
    <scope>NUCLEOTIDE SEQUENCE</scope>
    <source>
        <strain evidence="2">NC1722</strain>
    </source>
</reference>
<proteinExistence type="predicted"/>
<name>A0AAD7RNR1_9TELE</name>
<evidence type="ECO:0000313" key="3">
    <source>
        <dbReference type="Proteomes" id="UP001221898"/>
    </source>
</evidence>
<dbReference type="Proteomes" id="UP001221898">
    <property type="component" value="Unassembled WGS sequence"/>
</dbReference>
<keyword evidence="3" id="KW-1185">Reference proteome</keyword>
<evidence type="ECO:0000256" key="1">
    <source>
        <dbReference type="SAM" id="MobiDB-lite"/>
    </source>
</evidence>
<protein>
    <submittedName>
        <fullName evidence="2">Uncharacterized protein</fullName>
    </submittedName>
</protein>
<feature type="compositionally biased region" description="Low complexity" evidence="1">
    <location>
        <begin position="74"/>
        <end position="84"/>
    </location>
</feature>
<dbReference type="EMBL" id="JAINUG010000232">
    <property type="protein sequence ID" value="KAJ8386211.1"/>
    <property type="molecule type" value="Genomic_DNA"/>
</dbReference>
<organism evidence="2 3">
    <name type="scientific">Aldrovandia affinis</name>
    <dbReference type="NCBI Taxonomy" id="143900"/>
    <lineage>
        <taxon>Eukaryota</taxon>
        <taxon>Metazoa</taxon>
        <taxon>Chordata</taxon>
        <taxon>Craniata</taxon>
        <taxon>Vertebrata</taxon>
        <taxon>Euteleostomi</taxon>
        <taxon>Actinopterygii</taxon>
        <taxon>Neopterygii</taxon>
        <taxon>Teleostei</taxon>
        <taxon>Notacanthiformes</taxon>
        <taxon>Halosauridae</taxon>
        <taxon>Aldrovandia</taxon>
    </lineage>
</organism>
<accession>A0AAD7RNR1</accession>
<feature type="region of interest" description="Disordered" evidence="1">
    <location>
        <begin position="1"/>
        <end position="84"/>
    </location>
</feature>
<dbReference type="AlphaFoldDB" id="A0AAD7RNR1"/>